<gene>
    <name evidence="1" type="ORF">MENTE1834_LOCUS3379</name>
</gene>
<proteinExistence type="predicted"/>
<sequence>MRRRLFFKDKVKQRLFRSVSCSSIFDSLRRFSGKVVRVLALANQQHYPLLKREHLL</sequence>
<dbReference type="EMBL" id="CAVMJV010000002">
    <property type="protein sequence ID" value="CAK5016635.1"/>
    <property type="molecule type" value="Genomic_DNA"/>
</dbReference>
<keyword evidence="2" id="KW-1185">Reference proteome</keyword>
<evidence type="ECO:0000313" key="2">
    <source>
        <dbReference type="Proteomes" id="UP001497535"/>
    </source>
</evidence>
<reference evidence="1" key="1">
    <citation type="submission" date="2023-11" db="EMBL/GenBank/DDBJ databases">
        <authorList>
            <person name="Poullet M."/>
        </authorList>
    </citation>
    <scope>NUCLEOTIDE SEQUENCE</scope>
    <source>
        <strain evidence="1">E1834</strain>
    </source>
</reference>
<dbReference type="Proteomes" id="UP001497535">
    <property type="component" value="Unassembled WGS sequence"/>
</dbReference>
<name>A0ACB0XTK5_MELEN</name>
<organism evidence="1 2">
    <name type="scientific">Meloidogyne enterolobii</name>
    <name type="common">Root-knot nematode worm</name>
    <name type="synonym">Meloidogyne mayaguensis</name>
    <dbReference type="NCBI Taxonomy" id="390850"/>
    <lineage>
        <taxon>Eukaryota</taxon>
        <taxon>Metazoa</taxon>
        <taxon>Ecdysozoa</taxon>
        <taxon>Nematoda</taxon>
        <taxon>Chromadorea</taxon>
        <taxon>Rhabditida</taxon>
        <taxon>Tylenchina</taxon>
        <taxon>Tylenchomorpha</taxon>
        <taxon>Tylenchoidea</taxon>
        <taxon>Meloidogynidae</taxon>
        <taxon>Meloidogyninae</taxon>
        <taxon>Meloidogyne</taxon>
    </lineage>
</organism>
<accession>A0ACB0XTK5</accession>
<protein>
    <submittedName>
        <fullName evidence="1">Uncharacterized protein</fullName>
    </submittedName>
</protein>
<comment type="caution">
    <text evidence="1">The sequence shown here is derived from an EMBL/GenBank/DDBJ whole genome shotgun (WGS) entry which is preliminary data.</text>
</comment>
<evidence type="ECO:0000313" key="1">
    <source>
        <dbReference type="EMBL" id="CAK5016635.1"/>
    </source>
</evidence>